<evidence type="ECO:0000256" key="1">
    <source>
        <dbReference type="ARBA" id="ARBA00022737"/>
    </source>
</evidence>
<dbReference type="PROSITE" id="PS50005">
    <property type="entry name" value="TPR"/>
    <property type="match status" value="1"/>
</dbReference>
<dbReference type="SUPFAM" id="SSF48452">
    <property type="entry name" value="TPR-like"/>
    <property type="match status" value="1"/>
</dbReference>
<keyword evidence="5" id="KW-1133">Transmembrane helix</keyword>
<reference evidence="7" key="1">
    <citation type="submission" date="2016-10" db="EMBL/GenBank/DDBJ databases">
        <authorList>
            <person name="Varghese N."/>
            <person name="Submissions S."/>
        </authorList>
    </citation>
    <scope>NUCLEOTIDE SEQUENCE [LARGE SCALE GENOMIC DNA]</scope>
    <source>
        <strain evidence="7">CGMCC 1.6474</strain>
    </source>
</reference>
<keyword evidence="2 3" id="KW-0802">TPR repeat</keyword>
<gene>
    <name evidence="6" type="ORF">SAMN04488125_1239</name>
</gene>
<evidence type="ECO:0000313" key="6">
    <source>
        <dbReference type="EMBL" id="SFL74066.1"/>
    </source>
</evidence>
<dbReference type="Pfam" id="PF07719">
    <property type="entry name" value="TPR_2"/>
    <property type="match status" value="1"/>
</dbReference>
<feature type="repeat" description="TPR" evidence="3">
    <location>
        <begin position="108"/>
        <end position="141"/>
    </location>
</feature>
<dbReference type="RefSeq" id="WP_091950580.1">
    <property type="nucleotide sequence ID" value="NZ_FOSV01000023.1"/>
</dbReference>
<dbReference type="AlphaFoldDB" id="A0A1I4K6J1"/>
<keyword evidence="5" id="KW-0812">Transmembrane</keyword>
<dbReference type="Proteomes" id="UP000198804">
    <property type="component" value="Unassembled WGS sequence"/>
</dbReference>
<evidence type="ECO:0000313" key="7">
    <source>
        <dbReference type="Proteomes" id="UP000198804"/>
    </source>
</evidence>
<dbReference type="InterPro" id="IPR011990">
    <property type="entry name" value="TPR-like_helical_dom_sf"/>
</dbReference>
<dbReference type="Gene3D" id="1.25.40.10">
    <property type="entry name" value="Tetratricopeptide repeat domain"/>
    <property type="match status" value="1"/>
</dbReference>
<evidence type="ECO:0000256" key="2">
    <source>
        <dbReference type="ARBA" id="ARBA00022803"/>
    </source>
</evidence>
<feature type="transmembrane region" description="Helical" evidence="5">
    <location>
        <begin position="37"/>
        <end position="56"/>
    </location>
</feature>
<evidence type="ECO:0000256" key="4">
    <source>
        <dbReference type="SAM" id="MobiDB-lite"/>
    </source>
</evidence>
<dbReference type="InterPro" id="IPR019734">
    <property type="entry name" value="TPR_rpt"/>
</dbReference>
<sequence>MTAPLDPRTLLGASTLRNARPLGRLAPGAFPRHWRRAARLGGLALAGLGILGLLLISEPRATLGRALLAAGLPSAALSVFDQPVWRAAALYEAERYGEAIAIYRTQGKRGAYNLGNALARSGDLKGALEAYDDALAYNPRDADAQANRSLVAKALEEELDRGKGGGIANASAQYGARYGKTANQDQNDDIKATASGEGLAGNKEAGSSASLPGTSPVARRGKSEQQAMDSGKGQARGSASDAAGRGRQGAGSAMVAAAPEKEVRRVTKSFEAHEIHPDRLWLQTLPDEPGRFLKLRLKAEQARRIEAGTAIPGGSNPW</sequence>
<organism evidence="6 7">
    <name type="scientific">Methylorubrum salsuginis</name>
    <dbReference type="NCBI Taxonomy" id="414703"/>
    <lineage>
        <taxon>Bacteria</taxon>
        <taxon>Pseudomonadati</taxon>
        <taxon>Pseudomonadota</taxon>
        <taxon>Alphaproteobacteria</taxon>
        <taxon>Hyphomicrobiales</taxon>
        <taxon>Methylobacteriaceae</taxon>
        <taxon>Methylorubrum</taxon>
    </lineage>
</organism>
<keyword evidence="1" id="KW-0677">Repeat</keyword>
<feature type="region of interest" description="Disordered" evidence="4">
    <location>
        <begin position="192"/>
        <end position="260"/>
    </location>
</feature>
<dbReference type="STRING" id="414703.SAMN04488125_1239"/>
<dbReference type="OrthoDB" id="5801125at2"/>
<name>A0A1I4K6J1_9HYPH</name>
<keyword evidence="5" id="KW-0472">Membrane</keyword>
<protein>
    <submittedName>
        <fullName evidence="6">TPR repeat-containing protein</fullName>
    </submittedName>
</protein>
<evidence type="ECO:0000256" key="5">
    <source>
        <dbReference type="SAM" id="Phobius"/>
    </source>
</evidence>
<proteinExistence type="predicted"/>
<keyword evidence="7" id="KW-1185">Reference proteome</keyword>
<feature type="compositionally biased region" description="Low complexity" evidence="4">
    <location>
        <begin position="233"/>
        <end position="253"/>
    </location>
</feature>
<evidence type="ECO:0000256" key="3">
    <source>
        <dbReference type="PROSITE-ProRule" id="PRU00339"/>
    </source>
</evidence>
<accession>A0A1I4K6J1</accession>
<dbReference type="InterPro" id="IPR013105">
    <property type="entry name" value="TPR_2"/>
</dbReference>
<dbReference type="EMBL" id="FOSV01000023">
    <property type="protein sequence ID" value="SFL74066.1"/>
    <property type="molecule type" value="Genomic_DNA"/>
</dbReference>